<evidence type="ECO:0000256" key="1">
    <source>
        <dbReference type="ARBA" id="ARBA00022475"/>
    </source>
</evidence>
<evidence type="ECO:0000256" key="4">
    <source>
        <dbReference type="ARBA" id="ARBA00023306"/>
    </source>
</evidence>
<dbReference type="Pfam" id="PF02491">
    <property type="entry name" value="SHS2_FTSA"/>
    <property type="match status" value="1"/>
</dbReference>
<evidence type="ECO:0000256" key="3">
    <source>
        <dbReference type="ARBA" id="ARBA00023136"/>
    </source>
</evidence>
<organism evidence="8 9">
    <name type="scientific">Shewanella pneumatophori</name>
    <dbReference type="NCBI Taxonomy" id="314092"/>
    <lineage>
        <taxon>Bacteria</taxon>
        <taxon>Pseudomonadati</taxon>
        <taxon>Pseudomonadota</taxon>
        <taxon>Gammaproteobacteria</taxon>
        <taxon>Alteromonadales</taxon>
        <taxon>Shewanellaceae</taxon>
        <taxon>Shewanella</taxon>
    </lineage>
</organism>
<keyword evidence="4 5" id="KW-0131">Cell cycle</keyword>
<dbReference type="InterPro" id="IPR043129">
    <property type="entry name" value="ATPase_NBD"/>
</dbReference>
<dbReference type="Proteomes" id="UP001139293">
    <property type="component" value="Unassembled WGS sequence"/>
</dbReference>
<dbReference type="RefSeq" id="WP_248949088.1">
    <property type="nucleotide sequence ID" value="NZ_JAKILB010000003.1"/>
</dbReference>
<keyword evidence="9" id="KW-1185">Reference proteome</keyword>
<evidence type="ECO:0000313" key="9">
    <source>
        <dbReference type="Proteomes" id="UP001139293"/>
    </source>
</evidence>
<dbReference type="GO" id="GO:0032153">
    <property type="term" value="C:cell division site"/>
    <property type="evidence" value="ECO:0007669"/>
    <property type="project" value="UniProtKB-UniRule"/>
</dbReference>
<keyword evidence="2 5" id="KW-0132">Cell division</keyword>
<keyword evidence="3 5" id="KW-0472">Membrane</keyword>
<evidence type="ECO:0000256" key="5">
    <source>
        <dbReference type="HAMAP-Rule" id="MF_02033"/>
    </source>
</evidence>
<evidence type="ECO:0000313" key="8">
    <source>
        <dbReference type="EMBL" id="MCL1137975.1"/>
    </source>
</evidence>
<evidence type="ECO:0000259" key="7">
    <source>
        <dbReference type="SMART" id="SM00842"/>
    </source>
</evidence>
<dbReference type="GO" id="GO:0009898">
    <property type="term" value="C:cytoplasmic side of plasma membrane"/>
    <property type="evidence" value="ECO:0007669"/>
    <property type="project" value="UniProtKB-UniRule"/>
</dbReference>
<dbReference type="FunFam" id="3.30.1490.110:FF:000001">
    <property type="entry name" value="Cell division protein FtsA"/>
    <property type="match status" value="1"/>
</dbReference>
<dbReference type="AlphaFoldDB" id="A0A9X2CH02"/>
<dbReference type="InterPro" id="IPR003494">
    <property type="entry name" value="SHS2_FtsA"/>
</dbReference>
<sequence length="411" mass="44570">MTKNLDRNLIVGLDIGTSKVAVIIGEVLPDGEISIVGLGNHPSRGMDKGGVNDLDSIVRSVQRALDQAELMADCQVSSVYLSISGKHIECQNENGMVSINDEEVTQEDVDNVIHTARSVKIPTERRILHVLPQEYAIDVQDGIKSPIGMSGMRMEAKVHIVTCANDMAKNITKSVERCGLKVDGLVFSAIASADSVLTHDEKDLGVCLVDIGGGTTDIAVYTNGALRHCAVVPVAGNQVTNDIAKIFRTPLSHAEQIKVQHASARSSMVSREESIEVPSVGGRPSRSMSRHTLAEVVEPRYQELFELILKQLQESGLEDQIAAGIVITGGTASIEGAVDIAEATFGMPVRMALPLPVKGLHEYVDQPIYSTGVGLLHFGARMVIEREFERPERQGVTSLWNRVQSWFKGEF</sequence>
<comment type="function">
    <text evidence="5 6">Cell division protein that is involved in the assembly of the Z ring. May serve as a membrane anchor for the Z ring.</text>
</comment>
<dbReference type="InterPro" id="IPR020823">
    <property type="entry name" value="Cell_div_FtsA"/>
</dbReference>
<protein>
    <recommendedName>
        <fullName evidence="5 6">Cell division protein FtsA</fullName>
    </recommendedName>
</protein>
<accession>A0A9X2CH02</accession>
<evidence type="ECO:0000256" key="6">
    <source>
        <dbReference type="PIRNR" id="PIRNR003101"/>
    </source>
</evidence>
<proteinExistence type="inferred from homology"/>
<comment type="caution">
    <text evidence="8">The sequence shown here is derived from an EMBL/GenBank/DDBJ whole genome shotgun (WGS) entry which is preliminary data.</text>
</comment>
<dbReference type="GO" id="GO:0043093">
    <property type="term" value="P:FtsZ-dependent cytokinesis"/>
    <property type="evidence" value="ECO:0007669"/>
    <property type="project" value="UniProtKB-UniRule"/>
</dbReference>
<gene>
    <name evidence="5 8" type="primary">ftsA</name>
    <name evidence="8" type="ORF">L2740_05380</name>
</gene>
<dbReference type="NCBIfam" id="NF007009">
    <property type="entry name" value="PRK09472.1"/>
    <property type="match status" value="1"/>
</dbReference>
<evidence type="ECO:0000256" key="2">
    <source>
        <dbReference type="ARBA" id="ARBA00022618"/>
    </source>
</evidence>
<dbReference type="CDD" id="cd24048">
    <property type="entry name" value="ASKHA_NBD_FtsA"/>
    <property type="match status" value="1"/>
</dbReference>
<dbReference type="HAMAP" id="MF_02033">
    <property type="entry name" value="FtsA"/>
    <property type="match status" value="1"/>
</dbReference>
<dbReference type="Gene3D" id="3.30.420.40">
    <property type="match status" value="1"/>
</dbReference>
<dbReference type="SMART" id="SM00842">
    <property type="entry name" value="FtsA"/>
    <property type="match status" value="1"/>
</dbReference>
<dbReference type="InterPro" id="IPR050696">
    <property type="entry name" value="FtsA/MreB"/>
</dbReference>
<keyword evidence="1 5" id="KW-1003">Cell membrane</keyword>
<dbReference type="PANTHER" id="PTHR32432:SF4">
    <property type="entry name" value="CELL DIVISION PROTEIN FTSA"/>
    <property type="match status" value="1"/>
</dbReference>
<dbReference type="PANTHER" id="PTHR32432">
    <property type="entry name" value="CELL DIVISION PROTEIN FTSA-RELATED"/>
    <property type="match status" value="1"/>
</dbReference>
<dbReference type="Pfam" id="PF14450">
    <property type="entry name" value="FtsA"/>
    <property type="match status" value="1"/>
</dbReference>
<dbReference type="Gene3D" id="3.30.1490.110">
    <property type="match status" value="1"/>
</dbReference>
<dbReference type="SUPFAM" id="SSF53067">
    <property type="entry name" value="Actin-like ATPase domain"/>
    <property type="match status" value="2"/>
</dbReference>
<dbReference type="EMBL" id="JAKILB010000003">
    <property type="protein sequence ID" value="MCL1137975.1"/>
    <property type="molecule type" value="Genomic_DNA"/>
</dbReference>
<comment type="subunit">
    <text evidence="5">Self-interacts. Interacts with FtsZ.</text>
</comment>
<comment type="similarity">
    <text evidence="5 6">Belongs to the FtsA/MreB family.</text>
</comment>
<reference evidence="8" key="1">
    <citation type="submission" date="2022-01" db="EMBL/GenBank/DDBJ databases">
        <title>Whole genome-based taxonomy of the Shewanellaceae.</title>
        <authorList>
            <person name="Martin-Rodriguez A.J."/>
        </authorList>
    </citation>
    <scope>NUCLEOTIDE SEQUENCE</scope>
    <source>
        <strain evidence="8">KCTC 23973</strain>
    </source>
</reference>
<comment type="subcellular location">
    <subcellularLocation>
        <location evidence="5">Cell membrane</location>
        <topology evidence="5">Peripheral membrane protein</topology>
        <orientation evidence="5">Cytoplasmic side</orientation>
    </subcellularLocation>
    <text evidence="5">Localizes to the Z ring in an FtsZ-dependent manner. Targeted to the membrane through a conserved C-terminal amphipathic helix.</text>
</comment>
<feature type="domain" description="SHS2" evidence="7">
    <location>
        <begin position="10"/>
        <end position="196"/>
    </location>
</feature>
<dbReference type="PIRSF" id="PIRSF003101">
    <property type="entry name" value="FtsA"/>
    <property type="match status" value="1"/>
</dbReference>
<dbReference type="NCBIfam" id="TIGR01174">
    <property type="entry name" value="ftsA"/>
    <property type="match status" value="1"/>
</dbReference>
<name>A0A9X2CH02_9GAMM</name>